<proteinExistence type="predicted"/>
<accession>A0A7C3CNF8</accession>
<keyword evidence="1" id="KW-0812">Transmembrane</keyword>
<protein>
    <submittedName>
        <fullName evidence="2">Uncharacterized protein</fullName>
    </submittedName>
</protein>
<feature type="transmembrane region" description="Helical" evidence="1">
    <location>
        <begin position="12"/>
        <end position="31"/>
    </location>
</feature>
<gene>
    <name evidence="2" type="ORF">ENJ40_00120</name>
</gene>
<dbReference type="AlphaFoldDB" id="A0A7C3CNF8"/>
<comment type="caution">
    <text evidence="2">The sequence shown here is derived from an EMBL/GenBank/DDBJ whole genome shotgun (WGS) entry which is preliminary data.</text>
</comment>
<keyword evidence="1" id="KW-0472">Membrane</keyword>
<evidence type="ECO:0000256" key="1">
    <source>
        <dbReference type="SAM" id="Phobius"/>
    </source>
</evidence>
<dbReference type="Proteomes" id="UP000886043">
    <property type="component" value="Unassembled WGS sequence"/>
</dbReference>
<evidence type="ECO:0000313" key="2">
    <source>
        <dbReference type="EMBL" id="HFC96849.1"/>
    </source>
</evidence>
<sequence length="96" mass="10948">MNEDLARRNRLLIFILSVALAFLAGFGLGYLPSRNALLETRLELSLCRSEKTRCEDEKARLSEKQERVARILSNLTGEKDRGRVLSVLKTMLEVLK</sequence>
<keyword evidence="1" id="KW-1133">Transmembrane helix</keyword>
<organism evidence="2">
    <name type="scientific">Thermosulfurimonas dismutans</name>
    <dbReference type="NCBI Taxonomy" id="999894"/>
    <lineage>
        <taxon>Bacteria</taxon>
        <taxon>Pseudomonadati</taxon>
        <taxon>Thermodesulfobacteriota</taxon>
        <taxon>Thermodesulfobacteria</taxon>
        <taxon>Thermodesulfobacteriales</taxon>
        <taxon>Thermodesulfobacteriaceae</taxon>
        <taxon>Thermosulfurimonas</taxon>
    </lineage>
</organism>
<dbReference type="EMBL" id="DRMH01000003">
    <property type="protein sequence ID" value="HFC96849.1"/>
    <property type="molecule type" value="Genomic_DNA"/>
</dbReference>
<name>A0A7C3CNF8_9BACT</name>
<reference evidence="2" key="1">
    <citation type="journal article" date="2020" name="mSystems">
        <title>Genome- and Community-Level Interaction Insights into Carbon Utilization and Element Cycling Functions of Hydrothermarchaeota in Hydrothermal Sediment.</title>
        <authorList>
            <person name="Zhou Z."/>
            <person name="Liu Y."/>
            <person name="Xu W."/>
            <person name="Pan J."/>
            <person name="Luo Z.H."/>
            <person name="Li M."/>
        </authorList>
    </citation>
    <scope>NUCLEOTIDE SEQUENCE [LARGE SCALE GENOMIC DNA]</scope>
    <source>
        <strain evidence="2">HyVt-483</strain>
    </source>
</reference>